<dbReference type="AlphaFoldDB" id="A0A8H3ILU5"/>
<protein>
    <recommendedName>
        <fullName evidence="3">ATPase AAA-type core domain-containing protein</fullName>
    </recommendedName>
</protein>
<comment type="caution">
    <text evidence="4">The sequence shown here is derived from an EMBL/GenBank/DDBJ whole genome shotgun (WGS) entry which is preliminary data.</text>
</comment>
<dbReference type="InterPro" id="IPR027417">
    <property type="entry name" value="P-loop_NTPase"/>
</dbReference>
<dbReference type="OrthoDB" id="2115716at2759"/>
<dbReference type="InterPro" id="IPR003959">
    <property type="entry name" value="ATPase_AAA_core"/>
</dbReference>
<accession>A0A8H3ILU5</accession>
<evidence type="ECO:0000256" key="2">
    <source>
        <dbReference type="ARBA" id="ARBA00022840"/>
    </source>
</evidence>
<dbReference type="InterPro" id="IPR050221">
    <property type="entry name" value="26S_Proteasome_ATPase"/>
</dbReference>
<evidence type="ECO:0000313" key="5">
    <source>
        <dbReference type="Proteomes" id="UP000664521"/>
    </source>
</evidence>
<evidence type="ECO:0000256" key="1">
    <source>
        <dbReference type="ARBA" id="ARBA00022741"/>
    </source>
</evidence>
<keyword evidence="2" id="KW-0067">ATP-binding</keyword>
<dbReference type="Proteomes" id="UP000664521">
    <property type="component" value="Unassembled WGS sequence"/>
</dbReference>
<keyword evidence="1" id="KW-0547">Nucleotide-binding</keyword>
<dbReference type="GO" id="GO:0005524">
    <property type="term" value="F:ATP binding"/>
    <property type="evidence" value="ECO:0007669"/>
    <property type="project" value="UniProtKB-KW"/>
</dbReference>
<evidence type="ECO:0000259" key="3">
    <source>
        <dbReference type="Pfam" id="PF00004"/>
    </source>
</evidence>
<dbReference type="Pfam" id="PF00004">
    <property type="entry name" value="AAA"/>
    <property type="match status" value="1"/>
</dbReference>
<reference evidence="4" key="1">
    <citation type="submission" date="2021-03" db="EMBL/GenBank/DDBJ databases">
        <authorList>
            <person name="Tagirdzhanova G."/>
        </authorList>
    </citation>
    <scope>NUCLEOTIDE SEQUENCE</scope>
</reference>
<evidence type="ECO:0000313" key="4">
    <source>
        <dbReference type="EMBL" id="CAF9925675.1"/>
    </source>
</evidence>
<dbReference type="EMBL" id="CAJPDS010000039">
    <property type="protein sequence ID" value="CAF9925675.1"/>
    <property type="molecule type" value="Genomic_DNA"/>
</dbReference>
<sequence length="536" mass="60336">MSGIDDFTLVAGSSQHKLYDDFEEISSGKLASLHTSLLAALRREYPELCITVSLASNVNLLQFAAFGNADAELDTVTDSVQRLRFFYQGNDRRGIPDQLAEARSFAKYHYRWGAEHFIVYIIAEGYSTYNYILKEPAEGESVLAQPKVTDALINAVGKWQKPDDRYVYVYDYRWTASRALWEEVQKANWGDVILNEDMKKSLVELMKKFFGSKDIYDDLGVPWKRGVIFHGPAGNGKTISIKALMHSLSTEWEQSIPTLYVKAAPRTFDISSIFNFARTMSPCMLILEDIDTIVTPGSRSYFFNEVDGLENNDGIFMIASTNHLDQLDPGLSSRPSRFDRKYLFPLPSEEERVLYCNYWREKLKSKPSIEFPKKLSIAIAGITQDFSFAYLKEAFVATLLTIANGRTEVANTRGGESNGDLDDYELWREMKKTVKILREDMGTRSKRTAFGHMLAAANPAPPLHEPTDLASARGSLSLPMRPHENFVHPVMHDDQLGEGALDHSLQAMTLITDSGNVINPSSSTFNAFDPTRSAMI</sequence>
<gene>
    <name evidence="4" type="ORF">HETSPECPRED_005893</name>
</gene>
<organism evidence="4 5">
    <name type="scientific">Heterodermia speciosa</name>
    <dbReference type="NCBI Taxonomy" id="116794"/>
    <lineage>
        <taxon>Eukaryota</taxon>
        <taxon>Fungi</taxon>
        <taxon>Dikarya</taxon>
        <taxon>Ascomycota</taxon>
        <taxon>Pezizomycotina</taxon>
        <taxon>Lecanoromycetes</taxon>
        <taxon>OSLEUM clade</taxon>
        <taxon>Lecanoromycetidae</taxon>
        <taxon>Caliciales</taxon>
        <taxon>Physciaceae</taxon>
        <taxon>Heterodermia</taxon>
    </lineage>
</organism>
<keyword evidence="5" id="KW-1185">Reference proteome</keyword>
<dbReference type="Gene3D" id="3.40.50.300">
    <property type="entry name" value="P-loop containing nucleotide triphosphate hydrolases"/>
    <property type="match status" value="1"/>
</dbReference>
<dbReference type="CDD" id="cd19481">
    <property type="entry name" value="RecA-like_protease"/>
    <property type="match status" value="1"/>
</dbReference>
<dbReference type="PANTHER" id="PTHR23073">
    <property type="entry name" value="26S PROTEASOME REGULATORY SUBUNIT"/>
    <property type="match status" value="1"/>
</dbReference>
<feature type="domain" description="ATPase AAA-type core" evidence="3">
    <location>
        <begin position="227"/>
        <end position="346"/>
    </location>
</feature>
<proteinExistence type="predicted"/>
<dbReference type="SUPFAM" id="SSF52540">
    <property type="entry name" value="P-loop containing nucleoside triphosphate hydrolases"/>
    <property type="match status" value="1"/>
</dbReference>
<name>A0A8H3ILU5_9LECA</name>
<dbReference type="GO" id="GO:0016887">
    <property type="term" value="F:ATP hydrolysis activity"/>
    <property type="evidence" value="ECO:0007669"/>
    <property type="project" value="InterPro"/>
</dbReference>